<dbReference type="EMBL" id="BAAAZO010000007">
    <property type="protein sequence ID" value="GAA3620895.1"/>
    <property type="molecule type" value="Genomic_DNA"/>
</dbReference>
<reference evidence="3" key="1">
    <citation type="journal article" date="2019" name="Int. J. Syst. Evol. Microbiol.">
        <title>The Global Catalogue of Microorganisms (GCM) 10K type strain sequencing project: providing services to taxonomists for standard genome sequencing and annotation.</title>
        <authorList>
            <consortium name="The Broad Institute Genomics Platform"/>
            <consortium name="The Broad Institute Genome Sequencing Center for Infectious Disease"/>
            <person name="Wu L."/>
            <person name="Ma J."/>
        </authorList>
    </citation>
    <scope>NUCLEOTIDE SEQUENCE [LARGE SCALE GENOMIC DNA]</scope>
    <source>
        <strain evidence="3">JCM 16902</strain>
    </source>
</reference>
<gene>
    <name evidence="2" type="ORF">GCM10022223_42220</name>
</gene>
<comment type="caution">
    <text evidence="2">The sequence shown here is derived from an EMBL/GenBank/DDBJ whole genome shotgun (WGS) entry which is preliminary data.</text>
</comment>
<feature type="domain" description="Thioredoxin" evidence="1">
    <location>
        <begin position="1"/>
        <end position="151"/>
    </location>
</feature>
<dbReference type="SUPFAM" id="SSF52833">
    <property type="entry name" value="Thioredoxin-like"/>
    <property type="match status" value="1"/>
</dbReference>
<accession>A0ABP6ZVL8</accession>
<dbReference type="PANTHER" id="PTHR42852:SF13">
    <property type="entry name" value="PROTEIN DIPZ"/>
    <property type="match status" value="1"/>
</dbReference>
<dbReference type="Proteomes" id="UP001501074">
    <property type="component" value="Unassembled WGS sequence"/>
</dbReference>
<evidence type="ECO:0000313" key="3">
    <source>
        <dbReference type="Proteomes" id="UP001501074"/>
    </source>
</evidence>
<dbReference type="InterPro" id="IPR050553">
    <property type="entry name" value="Thioredoxin_ResA/DsbE_sf"/>
</dbReference>
<keyword evidence="3" id="KW-1185">Reference proteome</keyword>
<proteinExistence type="predicted"/>
<sequence length="153" mass="16703">MAATDLNLSVSTWQGRPVAPGDLAGRVVLLYAFQMLCPMCVNEATPLINRIYGRVQQRDDVRVIGLHTVFENHAQQGPEALAGYLSRAGVRFPVGIDLNDGTDDAPVTMRRLLLMGTPSLVTVDAKGVIRERLFGVPTEEALMSRLDRLTTSP</sequence>
<evidence type="ECO:0000313" key="2">
    <source>
        <dbReference type="EMBL" id="GAA3620895.1"/>
    </source>
</evidence>
<dbReference type="InterPro" id="IPR013766">
    <property type="entry name" value="Thioredoxin_domain"/>
</dbReference>
<dbReference type="PANTHER" id="PTHR42852">
    <property type="entry name" value="THIOL:DISULFIDE INTERCHANGE PROTEIN DSBE"/>
    <property type="match status" value="1"/>
</dbReference>
<dbReference type="RefSeq" id="WP_231489291.1">
    <property type="nucleotide sequence ID" value="NZ_BAAAZO010000007.1"/>
</dbReference>
<evidence type="ECO:0000259" key="1">
    <source>
        <dbReference type="PROSITE" id="PS51352"/>
    </source>
</evidence>
<dbReference type="InterPro" id="IPR036249">
    <property type="entry name" value="Thioredoxin-like_sf"/>
</dbReference>
<dbReference type="PROSITE" id="PS51352">
    <property type="entry name" value="THIOREDOXIN_2"/>
    <property type="match status" value="1"/>
</dbReference>
<dbReference type="Pfam" id="PF00578">
    <property type="entry name" value="AhpC-TSA"/>
    <property type="match status" value="1"/>
</dbReference>
<name>A0ABP6ZVL8_9ACTN</name>
<organism evidence="2 3">
    <name type="scientific">Kineosporia mesophila</name>
    <dbReference type="NCBI Taxonomy" id="566012"/>
    <lineage>
        <taxon>Bacteria</taxon>
        <taxon>Bacillati</taxon>
        <taxon>Actinomycetota</taxon>
        <taxon>Actinomycetes</taxon>
        <taxon>Kineosporiales</taxon>
        <taxon>Kineosporiaceae</taxon>
        <taxon>Kineosporia</taxon>
    </lineage>
</organism>
<protein>
    <submittedName>
        <fullName evidence="2">Redoxin domain-containing protein</fullName>
    </submittedName>
</protein>
<dbReference type="InterPro" id="IPR000866">
    <property type="entry name" value="AhpC/TSA"/>
</dbReference>
<dbReference type="CDD" id="cd02966">
    <property type="entry name" value="TlpA_like_family"/>
    <property type="match status" value="1"/>
</dbReference>
<dbReference type="Gene3D" id="3.40.30.10">
    <property type="entry name" value="Glutaredoxin"/>
    <property type="match status" value="1"/>
</dbReference>